<dbReference type="InterPro" id="IPR013096">
    <property type="entry name" value="Cupin_2"/>
</dbReference>
<dbReference type="OrthoDB" id="6022610at2"/>
<evidence type="ECO:0000259" key="1">
    <source>
        <dbReference type="Pfam" id="PF07883"/>
    </source>
</evidence>
<protein>
    <submittedName>
        <fullName evidence="2">Cupin domain-containing protein</fullName>
    </submittedName>
</protein>
<dbReference type="EMBL" id="CP041742">
    <property type="protein sequence ID" value="QDQ72743.1"/>
    <property type="molecule type" value="Genomic_DNA"/>
</dbReference>
<dbReference type="RefSeq" id="WP_143878258.1">
    <property type="nucleotide sequence ID" value="NZ_BAABLZ010000002.1"/>
</dbReference>
<evidence type="ECO:0000313" key="3">
    <source>
        <dbReference type="Proteomes" id="UP000315891"/>
    </source>
</evidence>
<reference evidence="2 3" key="1">
    <citation type="submission" date="2019-07" db="EMBL/GenBank/DDBJ databases">
        <title>Lysobacter weifangensis sp. nov., isolated from bensulfuron-methyl contaminated farmland soil.</title>
        <authorList>
            <person name="Zhao H."/>
        </authorList>
    </citation>
    <scope>NUCLEOTIDE SEQUENCE [LARGE SCALE GENOMIC DNA]</scope>
    <source>
        <strain evidence="2 3">CC-Bw-6</strain>
    </source>
</reference>
<keyword evidence="3" id="KW-1185">Reference proteome</keyword>
<dbReference type="AlphaFoldDB" id="A0A516V2K1"/>
<organism evidence="2 3">
    <name type="scientific">Pseudoluteimonas lycopersici</name>
    <dbReference type="NCBI Taxonomy" id="1324796"/>
    <lineage>
        <taxon>Bacteria</taxon>
        <taxon>Pseudomonadati</taxon>
        <taxon>Pseudomonadota</taxon>
        <taxon>Gammaproteobacteria</taxon>
        <taxon>Lysobacterales</taxon>
        <taxon>Lysobacteraceae</taxon>
        <taxon>Pseudoluteimonas</taxon>
    </lineage>
</organism>
<accession>A0A516V2K1</accession>
<dbReference type="Gene3D" id="2.60.120.10">
    <property type="entry name" value="Jelly Rolls"/>
    <property type="match status" value="1"/>
</dbReference>
<evidence type="ECO:0000313" key="2">
    <source>
        <dbReference type="EMBL" id="QDQ72743.1"/>
    </source>
</evidence>
<feature type="domain" description="Cupin type-2" evidence="1">
    <location>
        <begin position="46"/>
        <end position="116"/>
    </location>
</feature>
<proteinExistence type="predicted"/>
<dbReference type="InterPro" id="IPR014710">
    <property type="entry name" value="RmlC-like_jellyroll"/>
</dbReference>
<dbReference type="InterPro" id="IPR011051">
    <property type="entry name" value="RmlC_Cupin_sf"/>
</dbReference>
<name>A0A516V2K1_9GAMM</name>
<dbReference type="Proteomes" id="UP000315891">
    <property type="component" value="Chromosome"/>
</dbReference>
<dbReference type="Pfam" id="PF07883">
    <property type="entry name" value="Cupin_2"/>
    <property type="match status" value="1"/>
</dbReference>
<dbReference type="SUPFAM" id="SSF51182">
    <property type="entry name" value="RmlC-like cupins"/>
    <property type="match status" value="1"/>
</dbReference>
<gene>
    <name evidence="2" type="ORF">FNZ56_02060</name>
</gene>
<dbReference type="CDD" id="cd02208">
    <property type="entry name" value="cupin_RmlC-like"/>
    <property type="match status" value="1"/>
</dbReference>
<sequence length="123" mass="13479">MPEPHAHATRWTLDATLASLPLPATAKWPDGVFDIEVFARSGTSLELFAPRGEDRQTPHAQDEFYIVVAGEAELHVREADGSMRVLPARPGDALFVAAGVEHRFHAISGDFAAWVVFFPRESA</sequence>